<feature type="region of interest" description="Disordered" evidence="1">
    <location>
        <begin position="1382"/>
        <end position="1601"/>
    </location>
</feature>
<dbReference type="EMBL" id="SSOP01000100">
    <property type="protein sequence ID" value="KAB5591549.1"/>
    <property type="molecule type" value="Genomic_DNA"/>
</dbReference>
<feature type="compositionally biased region" description="Polar residues" evidence="1">
    <location>
        <begin position="923"/>
        <end position="933"/>
    </location>
</feature>
<accession>A0A5N5QIT7</accession>
<comment type="caution">
    <text evidence="2">The sequence shown here is derived from an EMBL/GenBank/DDBJ whole genome shotgun (WGS) entry which is preliminary data.</text>
</comment>
<reference evidence="2 3" key="1">
    <citation type="journal article" date="2019" name="Fungal Biol. Biotechnol.">
        <title>Draft genome sequence of fastidious pathogen Ceratobasidium theobromae, which causes vascular-streak dieback in Theobroma cacao.</title>
        <authorList>
            <person name="Ali S.S."/>
            <person name="Asman A."/>
            <person name="Shao J."/>
            <person name="Firmansyah A.P."/>
            <person name="Susilo A.W."/>
            <person name="Rosmana A."/>
            <person name="McMahon P."/>
            <person name="Junaid M."/>
            <person name="Guest D."/>
            <person name="Kheng T.Y."/>
            <person name="Meinhardt L.W."/>
            <person name="Bailey B.A."/>
        </authorList>
    </citation>
    <scope>NUCLEOTIDE SEQUENCE [LARGE SCALE GENOMIC DNA]</scope>
    <source>
        <strain evidence="2 3">CT2</strain>
    </source>
</reference>
<evidence type="ECO:0000313" key="2">
    <source>
        <dbReference type="EMBL" id="KAB5591549.1"/>
    </source>
</evidence>
<feature type="region of interest" description="Disordered" evidence="1">
    <location>
        <begin position="855"/>
        <end position="976"/>
    </location>
</feature>
<sequence>MSAAVQQRNEMFPPASAAPAENWDDDFLFQAEDSPAKPPPSRSLNAGHTHHPMHRQSTHSLVESLGWDEELEREEAERQSSVGSSSLGPAAGTLVAPRPDLSRWAEEDEDLDQDFGVLSRRSSEAAYRTYSTEDTVSPLPVFSHNHPCANTLPSPSKRTRTNTSPSRSSSTSASAQSSPVMHTRQVPSSPALSLFSTSTSTAQQYTASLAGSTAHLHTTRSHDPASPIGPFIPAQPRPPRRRLRKKSRPAQPGDIAEDDAPAYVMREPSPEGLGLDMAEEEGNWSEDSNRRERTPSPVQSPVAGPSSPPTRTPLLSRIGSLKTKLGRRPKHSTSPATSSTAPPTTPARSRVSRSSTTPKAPPQTPRARAPSWFRPSQNGGGSSPEEPIPSHPHEVTRRRSKEPFWKTVGSFSSGKSPVGAPHDLSDSNQSEKGERSDHESTVKKPPRKSLASGSRPPLPDSSVFPLPSASSPEHLPQLPTQPGSPTPPGGKLMKARRPMSMGGANARPPVVNTGRTAASLGRGAGMGWVNVLNGRASSPAGEAEEREKENSILRSLRKFSGHSRKRSGGLGDESGIGLGMPRVASSSAGTMSSRIPSTSTSTNASSRRPSLSMGAGVSRTASMSAAPGSNARAPAMLKSASAIVLSSVGQGREYNPSGSVFTLPLAMGDDDDDQEDEGTTDQKPVDRPSLTVDPAPGVESPIELRSSSSFAGGAERPSASLDLRPLTPHSRPASPLLPRSITPHATGSPAVRPVTPHSRPPTPQAIRIPSLQSTPHGARVMTPYAARPSSPLAMRRPSTPLAGPPTTFDNTTDDECSPELESGPTLDTVHEGEISRYEALDDAAKLDWLEAVAALPTPDPDFDSSSRSHKHSSSLSSPLATIVIEEGTGDSIGSGTRSGYSGRPSLTLSSAGRSSTSTESGYRYSSSLGPSSRNKLHRKSSSLVHTKSASEPNRPSADLLPPIELQPPSPPQTLAYRSGTAHQSLLALTSPTKTPPRSHPRVGGANSPPMGHSSSLSRAATQPGGQIDGSVLRRNSLSDLKIPARISRAQSGLKSNLGMVREFAASIEQIRGLQIMYRNLLADLKYAIENNEPLSPVLFPPANRSSATSATLVRVPSRDIGRVTERLNGIDERYSLWWECADVLVELGGAGSTGRDGGGSGDKAASGGSGAPGASDAAKDGGKGRERAITLAGDQAAPSVEPTAKKDQWYKDRGELSPRQLQILREMLSTPNPSLLHVPTMASTNASTGYLNALHPGGTASAITLPSSSASSHAQGPPVAVKAKTTGGGKIRRASRAGITGIRDLLRHLNLKKAANSDREGGSRPATRLGEESKVNLSGGDSRVNLAAASQVNLGVASSQSQVNLPAGIQSQLNLASHAQLNRPYPSRSHGPSTTIVPLPSKSSPRRPSLASIFRLNGSARSKSKNRAVSSPTLSKEATPNTSAAEDDESDWDRMDSASDLDMRVRDHPRSSSALGNDRQDADEKDATLRGRKSGSASRVSNAGRPPVPALPAKFAANQSQVSLPPKAPEDPMPESNADGPVKKGSNRLKQRPPISLAGTGTSAVQPGLRSAPLQPGNGYPGMPEQPSGPGGATGGPGQVVEGRLALTPENIKPLLEYAREVTARLGACVTELRELGLGDGDRLSA</sequence>
<keyword evidence="3" id="KW-1185">Reference proteome</keyword>
<name>A0A5N5QIT7_9AGAM</name>
<feature type="compositionally biased region" description="Low complexity" evidence="1">
    <location>
        <begin position="596"/>
        <end position="610"/>
    </location>
</feature>
<feature type="region of interest" description="Disordered" evidence="1">
    <location>
        <begin position="650"/>
        <end position="832"/>
    </location>
</feature>
<feature type="compositionally biased region" description="Low complexity" evidence="1">
    <location>
        <begin position="1265"/>
        <end position="1274"/>
    </location>
</feature>
<proteinExistence type="predicted"/>
<feature type="compositionally biased region" description="Gly residues" evidence="1">
    <location>
        <begin position="1152"/>
        <end position="1171"/>
    </location>
</feature>
<evidence type="ECO:0000313" key="3">
    <source>
        <dbReference type="Proteomes" id="UP000383932"/>
    </source>
</evidence>
<feature type="compositionally biased region" description="Gly residues" evidence="1">
    <location>
        <begin position="568"/>
        <end position="578"/>
    </location>
</feature>
<feature type="compositionally biased region" description="Polar residues" evidence="1">
    <location>
        <begin position="941"/>
        <end position="953"/>
    </location>
</feature>
<feature type="compositionally biased region" description="Basic residues" evidence="1">
    <location>
        <begin position="48"/>
        <end position="57"/>
    </location>
</feature>
<feature type="compositionally biased region" description="Polar residues" evidence="1">
    <location>
        <begin position="1012"/>
        <end position="1024"/>
    </location>
</feature>
<feature type="compositionally biased region" description="Basic and acidic residues" evidence="1">
    <location>
        <begin position="423"/>
        <end position="442"/>
    </location>
</feature>
<feature type="compositionally biased region" description="Acidic residues" evidence="1">
    <location>
        <begin position="668"/>
        <end position="679"/>
    </location>
</feature>
<feature type="compositionally biased region" description="Low complexity" evidence="1">
    <location>
        <begin position="1398"/>
        <end position="1410"/>
    </location>
</feature>
<feature type="compositionally biased region" description="Basic and acidic residues" evidence="1">
    <location>
        <begin position="391"/>
        <end position="404"/>
    </location>
</feature>
<feature type="compositionally biased region" description="Polar residues" evidence="1">
    <location>
        <begin position="1427"/>
        <end position="1444"/>
    </location>
</feature>
<gene>
    <name evidence="2" type="ORF">CTheo_5015</name>
</gene>
<feature type="compositionally biased region" description="Low complexity" evidence="1">
    <location>
        <begin position="905"/>
        <end position="921"/>
    </location>
</feature>
<feature type="compositionally biased region" description="Basic and acidic residues" evidence="1">
    <location>
        <begin position="1478"/>
        <end position="1489"/>
    </location>
</feature>
<feature type="compositionally biased region" description="Basic residues" evidence="1">
    <location>
        <begin position="555"/>
        <end position="567"/>
    </location>
</feature>
<feature type="compositionally biased region" description="Low complexity" evidence="1">
    <location>
        <begin position="332"/>
        <end position="342"/>
    </location>
</feature>
<protein>
    <submittedName>
        <fullName evidence="2">Uncharacterized protein</fullName>
    </submittedName>
</protein>
<feature type="region of interest" description="Disordered" evidence="1">
    <location>
        <begin position="1313"/>
        <end position="1338"/>
    </location>
</feature>
<feature type="compositionally biased region" description="Basic residues" evidence="1">
    <location>
        <begin position="238"/>
        <end position="248"/>
    </location>
</feature>
<feature type="compositionally biased region" description="Gly residues" evidence="1">
    <location>
        <begin position="1589"/>
        <end position="1598"/>
    </location>
</feature>
<feature type="compositionally biased region" description="Basic and acidic residues" evidence="1">
    <location>
        <begin position="1452"/>
        <end position="1470"/>
    </location>
</feature>
<dbReference type="OrthoDB" id="2554322at2759"/>
<feature type="region of interest" description="Disordered" evidence="1">
    <location>
        <begin position="989"/>
        <end position="1032"/>
    </location>
</feature>
<feature type="region of interest" description="Disordered" evidence="1">
    <location>
        <begin position="1265"/>
        <end position="1292"/>
    </location>
</feature>
<feature type="compositionally biased region" description="Low complexity" evidence="1">
    <location>
        <begin position="187"/>
        <end position="208"/>
    </location>
</feature>
<feature type="region of interest" description="Disordered" evidence="1">
    <location>
        <begin position="1"/>
        <end position="518"/>
    </location>
</feature>
<feature type="region of interest" description="Disordered" evidence="1">
    <location>
        <begin position="1152"/>
        <end position="1186"/>
    </location>
</feature>
<feature type="region of interest" description="Disordered" evidence="1">
    <location>
        <begin position="536"/>
        <end position="631"/>
    </location>
</feature>
<evidence type="ECO:0000256" key="1">
    <source>
        <dbReference type="SAM" id="MobiDB-lite"/>
    </source>
</evidence>
<feature type="compositionally biased region" description="Polar residues" evidence="1">
    <location>
        <begin position="584"/>
        <end position="595"/>
    </location>
</feature>
<feature type="compositionally biased region" description="Basic and acidic residues" evidence="1">
    <location>
        <begin position="1177"/>
        <end position="1186"/>
    </location>
</feature>
<feature type="compositionally biased region" description="Low complexity" evidence="1">
    <location>
        <begin position="153"/>
        <end position="179"/>
    </location>
</feature>
<dbReference type="Proteomes" id="UP000383932">
    <property type="component" value="Unassembled WGS sequence"/>
</dbReference>
<organism evidence="2 3">
    <name type="scientific">Ceratobasidium theobromae</name>
    <dbReference type="NCBI Taxonomy" id="1582974"/>
    <lineage>
        <taxon>Eukaryota</taxon>
        <taxon>Fungi</taxon>
        <taxon>Dikarya</taxon>
        <taxon>Basidiomycota</taxon>
        <taxon>Agaricomycotina</taxon>
        <taxon>Agaricomycetes</taxon>
        <taxon>Cantharellales</taxon>
        <taxon>Ceratobasidiaceae</taxon>
        <taxon>Ceratobasidium</taxon>
    </lineage>
</organism>